<dbReference type="GO" id="GO:0005737">
    <property type="term" value="C:cytoplasm"/>
    <property type="evidence" value="ECO:0007669"/>
    <property type="project" value="TreeGrafter"/>
</dbReference>
<dbReference type="EMBL" id="QLIX01000013">
    <property type="protein sequence ID" value="RAI57847.1"/>
    <property type="molecule type" value="Genomic_DNA"/>
</dbReference>
<dbReference type="SUPFAM" id="SSF51556">
    <property type="entry name" value="Metallo-dependent hydrolases"/>
    <property type="match status" value="1"/>
</dbReference>
<sequence length="366" mass="40129">MTREAPPSGAFSGLAGAIDCDIHPAPPDLRALLPHLDPYWREHVERRGLERENLDTSAYPPAAPINANPDWRLPAGPAGSSLAALQAHLLDPLAPRAAICNLIHGAQMMMSEDLSAALCRGLNNWLAAEWLGRDDRLRASITVPVHSPELAAEEIERLAPDRRFVQVLLLAMAELPLGRRMMWPIYRAAEKHGLPVGIHAGSSFRHPPSAGGWGSTYLEDYVTYAQGFAGALNSLLAEGVFQKFPGLRVVLIESGVTWLPASLWRINKTWRGVRAEVPWLDRLPADLVRQHVRLTLQPFDAPPDARSLAVLLDQLGSDELLLFSTDYPHWHFDAAEGPLPAGLPPSLIRKITVENPLATYPRLAAA</sequence>
<dbReference type="OrthoDB" id="7336207at2"/>
<protein>
    <submittedName>
        <fullName evidence="3">Amidohydrolase</fullName>
    </submittedName>
</protein>
<proteinExistence type="predicted"/>
<comment type="caution">
    <text evidence="3">The sequence shown here is derived from an EMBL/GenBank/DDBJ whole genome shotgun (WGS) entry which is preliminary data.</text>
</comment>
<dbReference type="Gene3D" id="3.20.20.140">
    <property type="entry name" value="Metal-dependent hydrolases"/>
    <property type="match status" value="1"/>
</dbReference>
<organism evidence="3 4">
    <name type="scientific">Roseicella frigidaeris</name>
    <dbReference type="NCBI Taxonomy" id="2230885"/>
    <lineage>
        <taxon>Bacteria</taxon>
        <taxon>Pseudomonadati</taxon>
        <taxon>Pseudomonadota</taxon>
        <taxon>Alphaproteobacteria</taxon>
        <taxon>Acetobacterales</taxon>
        <taxon>Roseomonadaceae</taxon>
        <taxon>Roseicella</taxon>
    </lineage>
</organism>
<keyword evidence="4" id="KW-1185">Reference proteome</keyword>
<dbReference type="Proteomes" id="UP000249065">
    <property type="component" value="Unassembled WGS sequence"/>
</dbReference>
<dbReference type="GO" id="GO:0019748">
    <property type="term" value="P:secondary metabolic process"/>
    <property type="evidence" value="ECO:0007669"/>
    <property type="project" value="TreeGrafter"/>
</dbReference>
<gene>
    <name evidence="3" type="ORF">DOO78_16500</name>
</gene>
<dbReference type="GO" id="GO:0016787">
    <property type="term" value="F:hydrolase activity"/>
    <property type="evidence" value="ECO:0007669"/>
    <property type="project" value="UniProtKB-KW"/>
</dbReference>
<keyword evidence="1" id="KW-0456">Lyase</keyword>
<reference evidence="4" key="1">
    <citation type="submission" date="2018-06" db="EMBL/GenBank/DDBJ databases">
        <authorList>
            <person name="Khan S.A."/>
        </authorList>
    </citation>
    <scope>NUCLEOTIDE SEQUENCE [LARGE SCALE GENOMIC DNA]</scope>
    <source>
        <strain evidence="4">DB-1506</strain>
    </source>
</reference>
<dbReference type="InterPro" id="IPR032465">
    <property type="entry name" value="ACMSD"/>
</dbReference>
<dbReference type="RefSeq" id="WP_111470964.1">
    <property type="nucleotide sequence ID" value="NZ_QLIX01000013.1"/>
</dbReference>
<evidence type="ECO:0000259" key="2">
    <source>
        <dbReference type="Pfam" id="PF04909"/>
    </source>
</evidence>
<dbReference type="Pfam" id="PF04909">
    <property type="entry name" value="Amidohydro_2"/>
    <property type="match status" value="1"/>
</dbReference>
<evidence type="ECO:0000313" key="3">
    <source>
        <dbReference type="EMBL" id="RAI57847.1"/>
    </source>
</evidence>
<dbReference type="PANTHER" id="PTHR21240:SF28">
    <property type="entry name" value="ISO-OROTATE DECARBOXYLASE (EUROFUNG)"/>
    <property type="match status" value="1"/>
</dbReference>
<accession>A0A327M5R1</accession>
<dbReference type="GO" id="GO:0016831">
    <property type="term" value="F:carboxy-lyase activity"/>
    <property type="evidence" value="ECO:0007669"/>
    <property type="project" value="InterPro"/>
</dbReference>
<feature type="domain" description="Amidohydrolase-related" evidence="2">
    <location>
        <begin position="18"/>
        <end position="361"/>
    </location>
</feature>
<evidence type="ECO:0000256" key="1">
    <source>
        <dbReference type="ARBA" id="ARBA00023239"/>
    </source>
</evidence>
<evidence type="ECO:0000313" key="4">
    <source>
        <dbReference type="Proteomes" id="UP000249065"/>
    </source>
</evidence>
<dbReference type="InterPro" id="IPR006680">
    <property type="entry name" value="Amidohydro-rel"/>
</dbReference>
<dbReference type="PANTHER" id="PTHR21240">
    <property type="entry name" value="2-AMINO-3-CARBOXYLMUCONATE-6-SEMIALDEHYDE DECARBOXYLASE"/>
    <property type="match status" value="1"/>
</dbReference>
<dbReference type="InterPro" id="IPR032466">
    <property type="entry name" value="Metal_Hydrolase"/>
</dbReference>
<name>A0A327M5R1_9PROT</name>
<keyword evidence="3" id="KW-0378">Hydrolase</keyword>
<dbReference type="AlphaFoldDB" id="A0A327M5R1"/>